<gene>
    <name evidence="1" type="ORF">AXG55_11785</name>
</gene>
<dbReference type="EMBL" id="CP017834">
    <property type="protein sequence ID" value="APJ04548.1"/>
    <property type="molecule type" value="Genomic_DNA"/>
</dbReference>
<dbReference type="Gene3D" id="1.10.1510.10">
    <property type="entry name" value="Uncharacterised protein YqeY/AIM41 PF09424, N-terminal domain"/>
    <property type="match status" value="1"/>
</dbReference>
<keyword evidence="2" id="KW-1185">Reference proteome</keyword>
<dbReference type="OrthoDB" id="9794041at2"/>
<dbReference type="InterPro" id="IPR042184">
    <property type="entry name" value="YqeY/Aim41_N"/>
</dbReference>
<dbReference type="InterPro" id="IPR019004">
    <property type="entry name" value="YqeY/Aim41"/>
</dbReference>
<dbReference type="GO" id="GO:0016884">
    <property type="term" value="F:carbon-nitrogen ligase activity, with glutamine as amido-N-donor"/>
    <property type="evidence" value="ECO:0007669"/>
    <property type="project" value="InterPro"/>
</dbReference>
<dbReference type="STRING" id="1915309.AXG55_11785"/>
<evidence type="ECO:0000313" key="1">
    <source>
        <dbReference type="EMBL" id="APJ04548.1"/>
    </source>
</evidence>
<dbReference type="SUPFAM" id="SSF89095">
    <property type="entry name" value="GatB/YqeY motif"/>
    <property type="match status" value="1"/>
</dbReference>
<name>A0A1L4D2W9_9BACT</name>
<reference evidence="1 2" key="1">
    <citation type="submission" date="2016-10" db="EMBL/GenBank/DDBJ databases">
        <title>Silvanigrella aquatica sp. nov., isolated from a freshwater lake located in the Black Forest, Germany, description of Silvanigrellaceae fam. nov., Silvanigrellales ord. nov., reclassification of the order Bdellovibrionales in the class Oligoflexia, reclassification of the families Bacteriovoracaceae and Halobacteriovoraceae in the new order Bacteriovoracales ord. nov., and reclassification of the family Pseudobacteriovoracaceae in the order Oligoflexiales.</title>
        <authorList>
            <person name="Hahn M.W."/>
            <person name="Schmidt J."/>
            <person name="Koll U."/>
            <person name="Rohde M."/>
            <person name="Verbag S."/>
            <person name="Pitt A."/>
            <person name="Nakai R."/>
            <person name="Naganuma T."/>
            <person name="Lang E."/>
        </authorList>
    </citation>
    <scope>NUCLEOTIDE SEQUENCE [LARGE SCALE GENOMIC DNA]</scope>
    <source>
        <strain evidence="1 2">MWH-Nonnen-W8red</strain>
    </source>
</reference>
<accession>A0A1L4D2W9</accession>
<dbReference type="Pfam" id="PF09424">
    <property type="entry name" value="YqeY"/>
    <property type="match status" value="1"/>
</dbReference>
<dbReference type="PANTHER" id="PTHR28055:SF1">
    <property type="entry name" value="ALTERED INHERITANCE OF MITOCHONDRIA PROTEIN 41, MITOCHONDRIAL"/>
    <property type="match status" value="1"/>
</dbReference>
<evidence type="ECO:0008006" key="3">
    <source>
        <dbReference type="Google" id="ProtNLM"/>
    </source>
</evidence>
<evidence type="ECO:0000313" key="2">
    <source>
        <dbReference type="Proteomes" id="UP000184731"/>
    </source>
</evidence>
<proteinExistence type="predicted"/>
<sequence>MTTIRETLTSDLKQALKNHDKELTGVLRMLISAIQYGQTAAKPIAELDAVLSYRKQLLDALEMFPKESEKYTQTENELKLVEKYVPRAPTEQELFEIIRNKISQTPPQEKINIGSIMKEIKQLYPTCDGKAVMTLIQKEVSLNK</sequence>
<organism evidence="1 2">
    <name type="scientific">Silvanigrella aquatica</name>
    <dbReference type="NCBI Taxonomy" id="1915309"/>
    <lineage>
        <taxon>Bacteria</taxon>
        <taxon>Pseudomonadati</taxon>
        <taxon>Bdellovibrionota</taxon>
        <taxon>Oligoflexia</taxon>
        <taxon>Silvanigrellales</taxon>
        <taxon>Silvanigrellaceae</taxon>
        <taxon>Silvanigrella</taxon>
    </lineage>
</organism>
<dbReference type="InterPro" id="IPR003789">
    <property type="entry name" value="Asn/Gln_tRNA_amidoTrase-B-like"/>
</dbReference>
<dbReference type="PANTHER" id="PTHR28055">
    <property type="entry name" value="ALTERED INHERITANCE OF MITOCHONDRIA PROTEIN 41, MITOCHONDRIAL"/>
    <property type="match status" value="1"/>
</dbReference>
<dbReference type="AlphaFoldDB" id="A0A1L4D2W9"/>
<dbReference type="RefSeq" id="WP_148698296.1">
    <property type="nucleotide sequence ID" value="NZ_CP017834.1"/>
</dbReference>
<dbReference type="Proteomes" id="UP000184731">
    <property type="component" value="Chromosome"/>
</dbReference>
<dbReference type="KEGG" id="saqi:AXG55_11785"/>
<protein>
    <recommendedName>
        <fullName evidence="3">Glutamyl-tRNA amidotransferase</fullName>
    </recommendedName>
</protein>